<evidence type="ECO:0000313" key="4">
    <source>
        <dbReference type="Proteomes" id="UP000575985"/>
    </source>
</evidence>
<protein>
    <recommendedName>
        <fullName evidence="5">Pentapeptide repeat-containing protein</fullName>
    </recommendedName>
</protein>
<reference evidence="3 4" key="1">
    <citation type="submission" date="2020-07" db="EMBL/GenBank/DDBJ databases">
        <title>Sequencing the genomes of 1000 actinobacteria strains.</title>
        <authorList>
            <person name="Klenk H.-P."/>
        </authorList>
    </citation>
    <scope>NUCLEOTIDE SEQUENCE [LARGE SCALE GENOMIC DNA]</scope>
    <source>
        <strain evidence="3 4">DSM 45927</strain>
    </source>
</reference>
<keyword evidence="2" id="KW-0472">Membrane</keyword>
<dbReference type="Proteomes" id="UP000575985">
    <property type="component" value="Unassembled WGS sequence"/>
</dbReference>
<dbReference type="RefSeq" id="WP_246425181.1">
    <property type="nucleotide sequence ID" value="NZ_JACCFO010000001.1"/>
</dbReference>
<dbReference type="Gene3D" id="2.160.20.80">
    <property type="entry name" value="E3 ubiquitin-protein ligase SopA"/>
    <property type="match status" value="1"/>
</dbReference>
<gene>
    <name evidence="3" type="ORF">HNR12_005466</name>
</gene>
<evidence type="ECO:0000313" key="3">
    <source>
        <dbReference type="EMBL" id="NYI99189.1"/>
    </source>
</evidence>
<accession>A0A853BTP6</accession>
<feature type="compositionally biased region" description="Low complexity" evidence="1">
    <location>
        <begin position="494"/>
        <end position="509"/>
    </location>
</feature>
<feature type="transmembrane region" description="Helical" evidence="2">
    <location>
        <begin position="66"/>
        <end position="84"/>
    </location>
</feature>
<feature type="compositionally biased region" description="Low complexity" evidence="1">
    <location>
        <begin position="261"/>
        <end position="286"/>
    </location>
</feature>
<dbReference type="AlphaFoldDB" id="A0A853BTP6"/>
<proteinExistence type="predicted"/>
<keyword evidence="2" id="KW-1133">Transmembrane helix</keyword>
<sequence>MAPETPSPSPVRRRWRAMVARVVPRSRGWPWAALAGGAVLGGAGAWPLAAAVWDTLGLTRPPLAPLALTVAGAVLAAAGTAGLARRRAAPLPLAWLIALAWVVAAGVVAALTAGAWLLLDTPAWEPPEVLRPRDLDAVATRAFAIVAGLGAVALLVINYRRQRTTEAENDRAEVAAAREETRLFTERFDTASQKLGSEHAAVRLAGVHALAHLADDAPHDRDELVQMVIDVLCAYLRMPYRPEPGHWPGVAAPEEGAASDGRGAARFEGAGAGPDAEAAGPGDDGPLASSGLREVRHTVIRVIGDRLRADTRWRGKDYDFTGVVFDGGDLHGAVFSGGRVVFNEAVFVGRRMTFNGAVFAGAQVSFNEARFLGRRLSFRGAVFSGGRVTFHEAEFAGRRMAFTRAAFCGGRVSFDRAVFSAGQLSFDGARFSGGLVTFEDTRFSGAEVTFDGAAFSGGQVAFDTSSRTRPDGLLPAVEAADPPGSVLLPAAWRPDGTGTAPAAGTAPLD</sequence>
<keyword evidence="2" id="KW-0812">Transmembrane</keyword>
<keyword evidence="4" id="KW-1185">Reference proteome</keyword>
<evidence type="ECO:0000256" key="1">
    <source>
        <dbReference type="SAM" id="MobiDB-lite"/>
    </source>
</evidence>
<feature type="transmembrane region" description="Helical" evidence="2">
    <location>
        <begin position="96"/>
        <end position="118"/>
    </location>
</feature>
<evidence type="ECO:0000256" key="2">
    <source>
        <dbReference type="SAM" id="Phobius"/>
    </source>
</evidence>
<feature type="transmembrane region" description="Helical" evidence="2">
    <location>
        <begin position="138"/>
        <end position="157"/>
    </location>
</feature>
<dbReference type="EMBL" id="JACCFO010000001">
    <property type="protein sequence ID" value="NYI99189.1"/>
    <property type="molecule type" value="Genomic_DNA"/>
</dbReference>
<comment type="caution">
    <text evidence="3">The sequence shown here is derived from an EMBL/GenBank/DDBJ whole genome shotgun (WGS) entry which is preliminary data.</text>
</comment>
<name>A0A853BTP6_9ACTN</name>
<organism evidence="3 4">
    <name type="scientific">Streptomonospora nanhaiensis</name>
    <dbReference type="NCBI Taxonomy" id="1323731"/>
    <lineage>
        <taxon>Bacteria</taxon>
        <taxon>Bacillati</taxon>
        <taxon>Actinomycetota</taxon>
        <taxon>Actinomycetes</taxon>
        <taxon>Streptosporangiales</taxon>
        <taxon>Nocardiopsidaceae</taxon>
        <taxon>Streptomonospora</taxon>
    </lineage>
</organism>
<feature type="region of interest" description="Disordered" evidence="1">
    <location>
        <begin position="247"/>
        <end position="290"/>
    </location>
</feature>
<evidence type="ECO:0008006" key="5">
    <source>
        <dbReference type="Google" id="ProtNLM"/>
    </source>
</evidence>
<feature type="region of interest" description="Disordered" evidence="1">
    <location>
        <begin position="489"/>
        <end position="509"/>
    </location>
</feature>